<evidence type="ECO:0000256" key="2">
    <source>
        <dbReference type="ARBA" id="ARBA00022723"/>
    </source>
</evidence>
<evidence type="ECO:0000313" key="8">
    <source>
        <dbReference type="EMBL" id="MBB4716765.1"/>
    </source>
</evidence>
<keyword evidence="3" id="KW-0223">Dioxygenase</keyword>
<keyword evidence="2 7" id="KW-0479">Metal-binding</keyword>
<dbReference type="GO" id="GO:0016702">
    <property type="term" value="F:oxidoreductase activity, acting on single donors with incorporation of molecular oxygen, incorporation of two atoms of oxygen"/>
    <property type="evidence" value="ECO:0007669"/>
    <property type="project" value="InterPro"/>
</dbReference>
<dbReference type="InterPro" id="IPR011051">
    <property type="entry name" value="RmlC_Cupin_sf"/>
</dbReference>
<evidence type="ECO:0000256" key="5">
    <source>
        <dbReference type="ARBA" id="ARBA00023004"/>
    </source>
</evidence>
<gene>
    <name evidence="8" type="ORF">BJ965_006647</name>
</gene>
<dbReference type="InterPro" id="IPR014710">
    <property type="entry name" value="RmlC-like_jellyroll"/>
</dbReference>
<dbReference type="AlphaFoldDB" id="A0A7W7GLT3"/>
<keyword evidence="9" id="KW-1185">Reference proteome</keyword>
<dbReference type="GeneID" id="95798609"/>
<keyword evidence="4" id="KW-0560">Oxidoreductase</keyword>
<sequence>MPAPSPRGSRLDVLVREIREALRAPSADRPEQPGRRAADVVAAHLRHDDLLTEEQLAADPAAYKQHVLHIEPDGTFSVVALVWLPGQRTPIHDHVCWCVIGVHRGAEEEIRYRLVDEDGSPHLVPVDVTVNHIGTVAHLSPPGDIHEVRSATDGLTVSLHVYGADVGRLGTSVRRCYDLPVRPPHAVLGAAQRPARP</sequence>
<evidence type="ECO:0000313" key="9">
    <source>
        <dbReference type="Proteomes" id="UP000565089"/>
    </source>
</evidence>
<dbReference type="EMBL" id="JACHMS010000001">
    <property type="protein sequence ID" value="MBB4716765.1"/>
    <property type="molecule type" value="Genomic_DNA"/>
</dbReference>
<feature type="binding site" evidence="7">
    <location>
        <position position="94"/>
    </location>
    <ligand>
        <name>Fe cation</name>
        <dbReference type="ChEBI" id="CHEBI:24875"/>
        <note>catalytic</note>
    </ligand>
</feature>
<dbReference type="Proteomes" id="UP000565089">
    <property type="component" value="Unassembled WGS sequence"/>
</dbReference>
<evidence type="ECO:0000256" key="7">
    <source>
        <dbReference type="PIRSR" id="PIRSR610300-51"/>
    </source>
</evidence>
<reference evidence="8 9" key="1">
    <citation type="submission" date="2020-08" db="EMBL/GenBank/DDBJ databases">
        <title>Sequencing the genomes of 1000 actinobacteria strains.</title>
        <authorList>
            <person name="Klenk H.-P."/>
        </authorList>
    </citation>
    <scope>NUCLEOTIDE SEQUENCE [LARGE SCALE GENOMIC DNA]</scope>
    <source>
        <strain evidence="8 9">DSM 40483</strain>
    </source>
</reference>
<feature type="binding site" evidence="7">
    <location>
        <position position="92"/>
    </location>
    <ligand>
        <name>Fe cation</name>
        <dbReference type="ChEBI" id="CHEBI:24875"/>
        <note>catalytic</note>
    </ligand>
</feature>
<keyword evidence="6" id="KW-0883">Thioether bond</keyword>
<accession>A0A7W7GLT3</accession>
<name>A0A7W7GLT3_9ACTN</name>
<evidence type="ECO:0000256" key="3">
    <source>
        <dbReference type="ARBA" id="ARBA00022964"/>
    </source>
</evidence>
<comment type="caution">
    <text evidence="8">The sequence shown here is derived from an EMBL/GenBank/DDBJ whole genome shotgun (WGS) entry which is preliminary data.</text>
</comment>
<dbReference type="CDD" id="cd10548">
    <property type="entry name" value="cupin_CDO"/>
    <property type="match status" value="1"/>
</dbReference>
<dbReference type="GO" id="GO:0008198">
    <property type="term" value="F:ferrous iron binding"/>
    <property type="evidence" value="ECO:0007669"/>
    <property type="project" value="TreeGrafter"/>
</dbReference>
<protein>
    <submittedName>
        <fullName evidence="8">Putative metal-dependent enzyme (Double-stranded beta helix superfamily)</fullName>
    </submittedName>
</protein>
<feature type="binding site" evidence="7">
    <location>
        <position position="146"/>
    </location>
    <ligand>
        <name>Fe cation</name>
        <dbReference type="ChEBI" id="CHEBI:24875"/>
        <note>catalytic</note>
    </ligand>
</feature>
<evidence type="ECO:0000256" key="1">
    <source>
        <dbReference type="ARBA" id="ARBA00006622"/>
    </source>
</evidence>
<organism evidence="8 9">
    <name type="scientific">Streptomyces luteogriseus</name>
    <dbReference type="NCBI Taxonomy" id="68233"/>
    <lineage>
        <taxon>Bacteria</taxon>
        <taxon>Bacillati</taxon>
        <taxon>Actinomycetota</taxon>
        <taxon>Actinomycetes</taxon>
        <taxon>Kitasatosporales</taxon>
        <taxon>Streptomycetaceae</taxon>
        <taxon>Streptomyces</taxon>
    </lineage>
</organism>
<comment type="similarity">
    <text evidence="1">Belongs to the cysteine dioxygenase family.</text>
</comment>
<evidence type="ECO:0000256" key="6">
    <source>
        <dbReference type="PIRSR" id="PIRSR610300-50"/>
    </source>
</evidence>
<feature type="cross-link" description="3'-(S-cysteinyl)-tyrosine (Cys-Tyr)" evidence="6">
    <location>
        <begin position="98"/>
        <end position="162"/>
    </location>
</feature>
<dbReference type="RefSeq" id="WP_184913991.1">
    <property type="nucleotide sequence ID" value="NZ_JACHMS010000001.1"/>
</dbReference>
<dbReference type="InterPro" id="IPR010300">
    <property type="entry name" value="CDO_1"/>
</dbReference>
<dbReference type="SUPFAM" id="SSF51182">
    <property type="entry name" value="RmlC-like cupins"/>
    <property type="match status" value="1"/>
</dbReference>
<keyword evidence="5 7" id="KW-0408">Iron</keyword>
<evidence type="ECO:0000256" key="4">
    <source>
        <dbReference type="ARBA" id="ARBA00023002"/>
    </source>
</evidence>
<dbReference type="PANTHER" id="PTHR12918:SF1">
    <property type="entry name" value="CYSTEINE DIOXYGENASE TYPE 1"/>
    <property type="match status" value="1"/>
</dbReference>
<dbReference type="PANTHER" id="PTHR12918">
    <property type="entry name" value="CYSTEINE DIOXYGENASE"/>
    <property type="match status" value="1"/>
</dbReference>
<proteinExistence type="inferred from homology"/>
<dbReference type="Gene3D" id="2.60.120.10">
    <property type="entry name" value="Jelly Rolls"/>
    <property type="match status" value="1"/>
</dbReference>